<dbReference type="InterPro" id="IPR036388">
    <property type="entry name" value="WH-like_DNA-bd_sf"/>
</dbReference>
<accession>A0A4R8MBQ4</accession>
<proteinExistence type="predicted"/>
<dbReference type="CDD" id="cd05013">
    <property type="entry name" value="SIS_RpiR"/>
    <property type="match status" value="1"/>
</dbReference>
<dbReference type="Pfam" id="PF01380">
    <property type="entry name" value="SIS"/>
    <property type="match status" value="1"/>
</dbReference>
<dbReference type="InterPro" id="IPR035472">
    <property type="entry name" value="RpiR-like_SIS"/>
</dbReference>
<evidence type="ECO:0000256" key="3">
    <source>
        <dbReference type="ARBA" id="ARBA00023163"/>
    </source>
</evidence>
<dbReference type="AlphaFoldDB" id="A0A4R8MBQ4"/>
<keyword evidence="2" id="KW-0238">DNA-binding</keyword>
<dbReference type="GO" id="GO:1901135">
    <property type="term" value="P:carbohydrate derivative metabolic process"/>
    <property type="evidence" value="ECO:0007669"/>
    <property type="project" value="InterPro"/>
</dbReference>
<dbReference type="GO" id="GO:0003700">
    <property type="term" value="F:DNA-binding transcription factor activity"/>
    <property type="evidence" value="ECO:0007669"/>
    <property type="project" value="InterPro"/>
</dbReference>
<dbReference type="Gene3D" id="3.40.50.10490">
    <property type="entry name" value="Glucose-6-phosphate isomerase like protein, domain 1"/>
    <property type="match status" value="1"/>
</dbReference>
<dbReference type="SUPFAM" id="SSF46689">
    <property type="entry name" value="Homeodomain-like"/>
    <property type="match status" value="1"/>
</dbReference>
<dbReference type="InterPro" id="IPR047640">
    <property type="entry name" value="RpiR-like"/>
</dbReference>
<dbReference type="InterPro" id="IPR046348">
    <property type="entry name" value="SIS_dom_sf"/>
</dbReference>
<reference evidence="5 6" key="1">
    <citation type="submission" date="2019-03" db="EMBL/GenBank/DDBJ databases">
        <title>Genomic Encyclopedia of Type Strains, Phase IV (KMG-IV): sequencing the most valuable type-strain genomes for metagenomic binning, comparative biology and taxonomic classification.</title>
        <authorList>
            <person name="Goeker M."/>
        </authorList>
    </citation>
    <scope>NUCLEOTIDE SEQUENCE [LARGE SCALE GENOMIC DNA]</scope>
    <source>
        <strain evidence="5 6">DSM 25964</strain>
    </source>
</reference>
<dbReference type="Pfam" id="PF01418">
    <property type="entry name" value="HTH_6"/>
    <property type="match status" value="1"/>
</dbReference>
<dbReference type="GO" id="GO:0003677">
    <property type="term" value="F:DNA binding"/>
    <property type="evidence" value="ECO:0007669"/>
    <property type="project" value="UniProtKB-KW"/>
</dbReference>
<dbReference type="SUPFAM" id="SSF53697">
    <property type="entry name" value="SIS domain"/>
    <property type="match status" value="1"/>
</dbReference>
<evidence type="ECO:0000256" key="2">
    <source>
        <dbReference type="ARBA" id="ARBA00023125"/>
    </source>
</evidence>
<dbReference type="RefSeq" id="WP_133957061.1">
    <property type="nucleotide sequence ID" value="NZ_SORI01000005.1"/>
</dbReference>
<feature type="domain" description="HTH rpiR-type" evidence="4">
    <location>
        <begin position="1"/>
        <end position="76"/>
    </location>
</feature>
<evidence type="ECO:0000313" key="5">
    <source>
        <dbReference type="EMBL" id="TDY61607.1"/>
    </source>
</evidence>
<dbReference type="Proteomes" id="UP000295066">
    <property type="component" value="Unassembled WGS sequence"/>
</dbReference>
<dbReference type="GO" id="GO:0097367">
    <property type="term" value="F:carbohydrate derivative binding"/>
    <property type="evidence" value="ECO:0007669"/>
    <property type="project" value="InterPro"/>
</dbReference>
<dbReference type="InterPro" id="IPR001347">
    <property type="entry name" value="SIS_dom"/>
</dbReference>
<dbReference type="InterPro" id="IPR000281">
    <property type="entry name" value="HTH_RpiR"/>
</dbReference>
<dbReference type="EMBL" id="SORI01000005">
    <property type="protein sequence ID" value="TDY61607.1"/>
    <property type="molecule type" value="Genomic_DNA"/>
</dbReference>
<sequence>MLKERITLRLKEMTPGQAAVARFLLDHRKEAAFLTASQLGERVGVSETTVIRLSHLLGYSGYLQLRSEMTSSLIDHLSTLERIKDYGTSPESDLYERALRKDMETLSAALTSVPSAELDALGQAMAEAGAVYLAGYRSSSSLVCYLSFYLSWILPNVRTISTDMPFEMLANAPADSLVLGISFPRYSRWTVDVLETAEKLGLTTASVTNDLTSPLAAKSKYVVTAPYKPVSFIDSFAAPMSLLNCLILSVARSLGTGVTEKLETLERHWRQEGIYIPDRMKPLP</sequence>
<comment type="caution">
    <text evidence="5">The sequence shown here is derived from an EMBL/GenBank/DDBJ whole genome shotgun (WGS) entry which is preliminary data.</text>
</comment>
<keyword evidence="3" id="KW-0804">Transcription</keyword>
<dbReference type="OrthoDB" id="2930at2"/>
<dbReference type="InterPro" id="IPR009057">
    <property type="entry name" value="Homeodomain-like_sf"/>
</dbReference>
<protein>
    <submittedName>
        <fullName evidence="5">RpiR family transcriptional regulator</fullName>
    </submittedName>
</protein>
<evidence type="ECO:0000256" key="1">
    <source>
        <dbReference type="ARBA" id="ARBA00023015"/>
    </source>
</evidence>
<gene>
    <name evidence="5" type="ORF">C8D99_10519</name>
</gene>
<organism evidence="5 6">
    <name type="scientific">Aminivibrio pyruvatiphilus</name>
    <dbReference type="NCBI Taxonomy" id="1005740"/>
    <lineage>
        <taxon>Bacteria</taxon>
        <taxon>Thermotogati</taxon>
        <taxon>Synergistota</taxon>
        <taxon>Synergistia</taxon>
        <taxon>Synergistales</taxon>
        <taxon>Aminobacteriaceae</taxon>
        <taxon>Aminivibrio</taxon>
    </lineage>
</organism>
<evidence type="ECO:0000259" key="4">
    <source>
        <dbReference type="PROSITE" id="PS51071"/>
    </source>
</evidence>
<keyword evidence="1" id="KW-0805">Transcription regulation</keyword>
<dbReference type="PROSITE" id="PS51071">
    <property type="entry name" value="HTH_RPIR"/>
    <property type="match status" value="1"/>
</dbReference>
<dbReference type="PANTHER" id="PTHR30514">
    <property type="entry name" value="GLUCOKINASE"/>
    <property type="match status" value="1"/>
</dbReference>
<dbReference type="PANTHER" id="PTHR30514:SF18">
    <property type="entry name" value="RPIR-FAMILY TRANSCRIPTIONAL REGULATOR"/>
    <property type="match status" value="1"/>
</dbReference>
<dbReference type="Gene3D" id="1.10.10.10">
    <property type="entry name" value="Winged helix-like DNA-binding domain superfamily/Winged helix DNA-binding domain"/>
    <property type="match status" value="1"/>
</dbReference>
<keyword evidence="6" id="KW-1185">Reference proteome</keyword>
<name>A0A4R8MBQ4_9BACT</name>
<evidence type="ECO:0000313" key="6">
    <source>
        <dbReference type="Proteomes" id="UP000295066"/>
    </source>
</evidence>